<evidence type="ECO:0000256" key="9">
    <source>
        <dbReference type="SAM" id="MobiDB-lite"/>
    </source>
</evidence>
<evidence type="ECO:0000256" key="8">
    <source>
        <dbReference type="PROSITE-ProRule" id="PRU00042"/>
    </source>
</evidence>
<dbReference type="PANTHER" id="PTHR45801">
    <property type="entry name" value="OS07G0101800 PROTEIN"/>
    <property type="match status" value="1"/>
</dbReference>
<feature type="compositionally biased region" description="Low complexity" evidence="9">
    <location>
        <begin position="137"/>
        <end position="149"/>
    </location>
</feature>
<comment type="caution">
    <text evidence="11">The sequence shown here is derived from an EMBL/GenBank/DDBJ whole genome shotgun (WGS) entry which is preliminary data.</text>
</comment>
<feature type="region of interest" description="Disordered" evidence="9">
    <location>
        <begin position="133"/>
        <end position="197"/>
    </location>
</feature>
<keyword evidence="7" id="KW-0539">Nucleus</keyword>
<feature type="compositionally biased region" description="Basic and acidic residues" evidence="9">
    <location>
        <begin position="167"/>
        <end position="187"/>
    </location>
</feature>
<feature type="domain" description="C2H2-type" evidence="10">
    <location>
        <begin position="36"/>
        <end position="63"/>
    </location>
</feature>
<evidence type="ECO:0000256" key="7">
    <source>
        <dbReference type="ARBA" id="ARBA00023242"/>
    </source>
</evidence>
<dbReference type="PROSITE" id="PS00028">
    <property type="entry name" value="ZINC_FINGER_C2H2_1"/>
    <property type="match status" value="1"/>
</dbReference>
<keyword evidence="12" id="KW-1185">Reference proteome</keyword>
<keyword evidence="5" id="KW-0805">Transcription regulation</keyword>
<keyword evidence="6" id="KW-0804">Transcription</keyword>
<gene>
    <name evidence="11" type="ORF">JRO89_XS12G0048200</name>
</gene>
<dbReference type="InterPro" id="IPR036236">
    <property type="entry name" value="Znf_C2H2_sf"/>
</dbReference>
<evidence type="ECO:0000259" key="10">
    <source>
        <dbReference type="PROSITE" id="PS50157"/>
    </source>
</evidence>
<dbReference type="Proteomes" id="UP000827721">
    <property type="component" value="Unassembled WGS sequence"/>
</dbReference>
<dbReference type="PANTHER" id="PTHR45801:SF111">
    <property type="entry name" value="C2H2 AND C2HC ZINC FINGERS SUPERFAMILY PROTEIN"/>
    <property type="match status" value="1"/>
</dbReference>
<organism evidence="11 12">
    <name type="scientific">Xanthoceras sorbifolium</name>
    <dbReference type="NCBI Taxonomy" id="99658"/>
    <lineage>
        <taxon>Eukaryota</taxon>
        <taxon>Viridiplantae</taxon>
        <taxon>Streptophyta</taxon>
        <taxon>Embryophyta</taxon>
        <taxon>Tracheophyta</taxon>
        <taxon>Spermatophyta</taxon>
        <taxon>Magnoliopsida</taxon>
        <taxon>eudicotyledons</taxon>
        <taxon>Gunneridae</taxon>
        <taxon>Pentapetalae</taxon>
        <taxon>rosids</taxon>
        <taxon>malvids</taxon>
        <taxon>Sapindales</taxon>
        <taxon>Sapindaceae</taxon>
        <taxon>Xanthoceroideae</taxon>
        <taxon>Xanthoceras</taxon>
    </lineage>
</organism>
<dbReference type="Gene3D" id="3.30.160.60">
    <property type="entry name" value="Classic Zinc Finger"/>
    <property type="match status" value="1"/>
</dbReference>
<evidence type="ECO:0000256" key="1">
    <source>
        <dbReference type="ARBA" id="ARBA00004123"/>
    </source>
</evidence>
<dbReference type="EMBL" id="JAFEMO010000012">
    <property type="protein sequence ID" value="KAH7553730.1"/>
    <property type="molecule type" value="Genomic_DNA"/>
</dbReference>
<evidence type="ECO:0000256" key="2">
    <source>
        <dbReference type="ARBA" id="ARBA00022723"/>
    </source>
</evidence>
<dbReference type="SUPFAM" id="SSF57667">
    <property type="entry name" value="beta-beta-alpha zinc fingers"/>
    <property type="match status" value="1"/>
</dbReference>
<dbReference type="InterPro" id="IPR052426">
    <property type="entry name" value="Plant_dev_regulator"/>
</dbReference>
<evidence type="ECO:0000313" key="11">
    <source>
        <dbReference type="EMBL" id="KAH7553730.1"/>
    </source>
</evidence>
<evidence type="ECO:0000313" key="12">
    <source>
        <dbReference type="Proteomes" id="UP000827721"/>
    </source>
</evidence>
<accession>A0ABQ8HB60</accession>
<evidence type="ECO:0000256" key="4">
    <source>
        <dbReference type="ARBA" id="ARBA00022833"/>
    </source>
</evidence>
<evidence type="ECO:0000256" key="5">
    <source>
        <dbReference type="ARBA" id="ARBA00023015"/>
    </source>
</evidence>
<protein>
    <recommendedName>
        <fullName evidence="10">C2H2-type domain-containing protein</fullName>
    </recommendedName>
</protein>
<reference evidence="11 12" key="1">
    <citation type="submission" date="2021-02" db="EMBL/GenBank/DDBJ databases">
        <title>Plant Genome Project.</title>
        <authorList>
            <person name="Zhang R.-G."/>
        </authorList>
    </citation>
    <scope>NUCLEOTIDE SEQUENCE [LARGE SCALE GENOMIC DNA]</scope>
    <source>
        <tissue evidence="11">Leaves</tissue>
    </source>
</reference>
<name>A0ABQ8HB60_9ROSI</name>
<comment type="subcellular location">
    <subcellularLocation>
        <location evidence="1">Nucleus</location>
    </subcellularLocation>
</comment>
<sequence>MEANPPGIEKSNQILWSTTSDDQDIRNSSDHVVKSYTCAFCKRGFSNAQALGGHMNIHRRDRAKLRQFAEENLPTLDISTNRNPIEPLDASEERINENILRSSEEKSCTPGRSCTPYREDDEIEELQQLPFFAEKPSSASSNTNVSNSSCTEENGEKRNQLRQSHASRVELDLELRLGPEPESDHEQTSIAITKEFF</sequence>
<evidence type="ECO:0000256" key="3">
    <source>
        <dbReference type="ARBA" id="ARBA00022771"/>
    </source>
</evidence>
<proteinExistence type="predicted"/>
<keyword evidence="2" id="KW-0479">Metal-binding</keyword>
<keyword evidence="4" id="KW-0862">Zinc</keyword>
<keyword evidence="3 8" id="KW-0863">Zinc-finger</keyword>
<dbReference type="PROSITE" id="PS50157">
    <property type="entry name" value="ZINC_FINGER_C2H2_2"/>
    <property type="match status" value="1"/>
</dbReference>
<dbReference type="InterPro" id="IPR013087">
    <property type="entry name" value="Znf_C2H2_type"/>
</dbReference>
<evidence type="ECO:0000256" key="6">
    <source>
        <dbReference type="ARBA" id="ARBA00023163"/>
    </source>
</evidence>